<dbReference type="Proteomes" id="UP000002484">
    <property type="component" value="Chromosome"/>
</dbReference>
<proteinExistence type="predicted"/>
<dbReference type="EMBL" id="CP002299">
    <property type="protein sequence ID" value="ADP80779.1"/>
    <property type="molecule type" value="Genomic_DNA"/>
</dbReference>
<keyword evidence="2" id="KW-1185">Reference proteome</keyword>
<dbReference type="InParanoid" id="E3J6K3"/>
<name>E3J6K3_PSEI1</name>
<protein>
    <submittedName>
        <fullName evidence="1">Uncharacterized protein</fullName>
    </submittedName>
</protein>
<accession>E3J6K3</accession>
<evidence type="ECO:0000313" key="1">
    <source>
        <dbReference type="EMBL" id="ADP80779.1"/>
    </source>
</evidence>
<dbReference type="HOGENOM" id="CLU_2616882_0_0_11"/>
<evidence type="ECO:0000313" key="2">
    <source>
        <dbReference type="Proteomes" id="UP000002484"/>
    </source>
</evidence>
<reference evidence="1 2" key="1">
    <citation type="submission" date="2010-10" db="EMBL/GenBank/DDBJ databases">
        <title>Complete sequence of Frankia sp. EuI1c.</title>
        <authorList>
            <consortium name="US DOE Joint Genome Institute"/>
            <person name="Lucas S."/>
            <person name="Copeland A."/>
            <person name="Lapidus A."/>
            <person name="Cheng J.-F."/>
            <person name="Bruce D."/>
            <person name="Goodwin L."/>
            <person name="Pitluck S."/>
            <person name="Chertkov O."/>
            <person name="Detter J.C."/>
            <person name="Han C."/>
            <person name="Tapia R."/>
            <person name="Land M."/>
            <person name="Hauser L."/>
            <person name="Jeffries C."/>
            <person name="Kyrpides N."/>
            <person name="Ivanova N."/>
            <person name="Mikhailova N."/>
            <person name="Beauchemin N."/>
            <person name="Sen A."/>
            <person name="Sur S.A."/>
            <person name="Gtari M."/>
            <person name="Wall L."/>
            <person name="Tisa L."/>
            <person name="Woyke T."/>
        </authorList>
    </citation>
    <scope>NUCLEOTIDE SEQUENCE [LARGE SCALE GENOMIC DNA]</scope>
    <source>
        <strain evidence="2">DSM 45817 / CECT 9037 / EuI1c</strain>
    </source>
</reference>
<gene>
    <name evidence="1" type="ordered locus">FraEuI1c_2751</name>
</gene>
<sequence>MGKAEGQIVLITGVAWRQAAGWRSVGGVGAPIIAADTCAPIGNGRHPLATPVDLASVVKEVSGHALGASRPQRMRDAR</sequence>
<dbReference type="KEGG" id="fri:FraEuI1c_2751"/>
<organism evidence="1 2">
    <name type="scientific">Pseudofrankia inefficax (strain DSM 45817 / CECT 9037 / DDB 130130 / EuI1c)</name>
    <name type="common">Frankia inefficax</name>
    <dbReference type="NCBI Taxonomy" id="298654"/>
    <lineage>
        <taxon>Bacteria</taxon>
        <taxon>Bacillati</taxon>
        <taxon>Actinomycetota</taxon>
        <taxon>Actinomycetes</taxon>
        <taxon>Frankiales</taxon>
        <taxon>Frankiaceae</taxon>
        <taxon>Pseudofrankia</taxon>
    </lineage>
</organism>
<dbReference type="AlphaFoldDB" id="E3J6K3"/>